<gene>
    <name evidence="3" type="ORF">EDD33_1015</name>
</gene>
<dbReference type="Proteomes" id="UP000281738">
    <property type="component" value="Unassembled WGS sequence"/>
</dbReference>
<feature type="domain" description="Mannosylglycerate hydrolase MGH1-like glycoside hydrolase" evidence="2">
    <location>
        <begin position="376"/>
        <end position="584"/>
    </location>
</feature>
<evidence type="ECO:0000313" key="3">
    <source>
        <dbReference type="EMBL" id="ROR90180.1"/>
    </source>
</evidence>
<sequence>MAAPGLVLAEPDGCLRARPGGGVAGWYVADVRLLRRLELGVDGSDLELVRADATGTRHHEFVHVARGLGDQQPDPTVVLRHVRDLAPDTLTERVHVRSTARAPVRVVLHLDVEADLAPVHAVKQGGRPDAVAPATDGDGALRWAARGREVRLVAAGASVEVAERGARLTWTLDLEPGRHAEVEVRAHAEGPVRFASGAAEAGGGWADRVGVTAPDPRLARLVGRSLGDLDGLLLRDGSGDDHAAADHTGGDRFLAAGSPWFLTLFGRDSLWAARLLLPVDVDLALSTLRVLARRQGEREDPATEEQPGKILHEVRDPELEHLLPPLYYGTVDATPLFVCLLADAARWGADPDQVRALLPAARRCLEWQLAQSRETGWLRYVDESGSGLSNQGWKDSHDSVQFADGRLADAPIALCEVQAYAHEAAVAGAALLAAYDEPEVPGLAAWAEDLRTRFRRDFWVETPDGGHVAIALDRDGTRVDAVTSNVGHLLGTGVLDADQSARVAALLVGELRSGFGVHTLTPRSPRFSELSYHGGSVWPHDTAIAVRGLAAEGHHVEAALLAAELVDAAEGFDHRLPELYAGDTADAVPAPAAYPAACRPQAWSAAGAVAALVAATGVRPDGHGGVEVPARVGTSLGPFGLTGLRVAGRDLGVAVDADGRVVVDPAPRSASAAAG</sequence>
<dbReference type="InterPro" id="IPR008928">
    <property type="entry name" value="6-hairpin_glycosidase_sf"/>
</dbReference>
<feature type="domain" description="Putative glycogen debranching enzyme N-terminal" evidence="1">
    <location>
        <begin position="7"/>
        <end position="185"/>
    </location>
</feature>
<comment type="caution">
    <text evidence="3">The sequence shown here is derived from an EMBL/GenBank/DDBJ whole genome shotgun (WGS) entry which is preliminary data.</text>
</comment>
<dbReference type="GO" id="GO:0005975">
    <property type="term" value="P:carbohydrate metabolic process"/>
    <property type="evidence" value="ECO:0007669"/>
    <property type="project" value="InterPro"/>
</dbReference>
<dbReference type="EMBL" id="RKHO01000001">
    <property type="protein sequence ID" value="ROR90180.1"/>
    <property type="molecule type" value="Genomic_DNA"/>
</dbReference>
<dbReference type="AlphaFoldDB" id="A0A3N2CRN8"/>
<evidence type="ECO:0000259" key="1">
    <source>
        <dbReference type="Pfam" id="PF14742"/>
    </source>
</evidence>
<organism evidence="3 4">
    <name type="scientific">Nocardioides aurantiacus</name>
    <dbReference type="NCBI Taxonomy" id="86796"/>
    <lineage>
        <taxon>Bacteria</taxon>
        <taxon>Bacillati</taxon>
        <taxon>Actinomycetota</taxon>
        <taxon>Actinomycetes</taxon>
        <taxon>Propionibacteriales</taxon>
        <taxon>Nocardioidaceae</taxon>
        <taxon>Nocardioides</taxon>
    </lineage>
</organism>
<dbReference type="Pfam" id="PF22422">
    <property type="entry name" value="MGH1-like_GH"/>
    <property type="match status" value="1"/>
</dbReference>
<keyword evidence="4" id="KW-1185">Reference proteome</keyword>
<dbReference type="Pfam" id="PF14742">
    <property type="entry name" value="GDE_N_bis"/>
    <property type="match status" value="1"/>
</dbReference>
<dbReference type="SUPFAM" id="SSF48208">
    <property type="entry name" value="Six-hairpin glycosidases"/>
    <property type="match status" value="1"/>
</dbReference>
<dbReference type="InterPro" id="IPR054491">
    <property type="entry name" value="MGH1-like_GH"/>
</dbReference>
<evidence type="ECO:0000259" key="2">
    <source>
        <dbReference type="Pfam" id="PF22422"/>
    </source>
</evidence>
<evidence type="ECO:0000313" key="4">
    <source>
        <dbReference type="Proteomes" id="UP000281738"/>
    </source>
</evidence>
<proteinExistence type="predicted"/>
<name>A0A3N2CRN8_9ACTN</name>
<dbReference type="InterPro" id="IPR032856">
    <property type="entry name" value="GDE_N_bis"/>
</dbReference>
<protein>
    <submittedName>
        <fullName evidence="3">Glycogen debranching enzyme</fullName>
    </submittedName>
</protein>
<dbReference type="Gene3D" id="1.50.10.10">
    <property type="match status" value="1"/>
</dbReference>
<accession>A0A3N2CRN8</accession>
<reference evidence="3 4" key="1">
    <citation type="submission" date="2018-11" db="EMBL/GenBank/DDBJ databases">
        <title>Sequencing the genomes of 1000 actinobacteria strains.</title>
        <authorList>
            <person name="Klenk H.-P."/>
        </authorList>
    </citation>
    <scope>NUCLEOTIDE SEQUENCE [LARGE SCALE GENOMIC DNA]</scope>
    <source>
        <strain evidence="3 4">DSM 12652</strain>
    </source>
</reference>
<dbReference type="InterPro" id="IPR012341">
    <property type="entry name" value="6hp_glycosidase-like_sf"/>
</dbReference>